<reference evidence="1" key="1">
    <citation type="submission" date="2021-01" db="EMBL/GenBank/DDBJ databases">
        <title>Complete genome sequence of Clostridiales bacterium R-7.</title>
        <authorList>
            <person name="Mahoney-Kurpe S.C."/>
            <person name="Palevich N."/>
            <person name="Koike S."/>
            <person name="Moon C.D."/>
            <person name="Attwood G.T."/>
        </authorList>
    </citation>
    <scope>NUCLEOTIDE SEQUENCE</scope>
    <source>
        <strain evidence="1">R-7</strain>
    </source>
</reference>
<protein>
    <submittedName>
        <fullName evidence="1">SGNH/GDSL hydrolase family protein</fullName>
    </submittedName>
</protein>
<gene>
    <name evidence="1" type="ORF">JYE49_08080</name>
</gene>
<evidence type="ECO:0000313" key="1">
    <source>
        <dbReference type="EMBL" id="QUC65846.1"/>
    </source>
</evidence>
<evidence type="ECO:0000313" key="2">
    <source>
        <dbReference type="Proteomes" id="UP000682782"/>
    </source>
</evidence>
<sequence length="318" mass="36509">MTNKELQSIYFGAYTFDETEDGWLQAFQYSKEQVAYFESCIKIGLDFWYDRCLATTAKTLEMTTDARTISFEYKFIWEGSPDSFELMVDRLITEIRYVKDLPKEGKLEWKLPEGKKDIVIYLPADATVLIRNCEIDGSFTPARKNEKVLWLGDSITQGYGPLRSAMTYVSVANRILNYDIINQGIGGYVYDKKSLMKMEGYTPDKIIVALGTNQFGCETMKDVEEYYETLIGIYGERIPVLCISPLWRGDLPEQIPVLIRFCENVKAIAGRYSNVKVVDGFRLVPHLPEYFLDNLHPNALGAEVYGRNLVEAIRNLKF</sequence>
<name>A0AC61N5W7_9FIRM</name>
<keyword evidence="2" id="KW-1185">Reference proteome</keyword>
<dbReference type="Proteomes" id="UP000682782">
    <property type="component" value="Chromosome"/>
</dbReference>
<dbReference type="EMBL" id="CP068393">
    <property type="protein sequence ID" value="QUC65846.1"/>
    <property type="molecule type" value="Genomic_DNA"/>
</dbReference>
<organism evidence="1 2">
    <name type="scientific">Aristaeella hokkaidonensis</name>
    <dbReference type="NCBI Taxonomy" id="3046382"/>
    <lineage>
        <taxon>Bacteria</taxon>
        <taxon>Bacillati</taxon>
        <taxon>Bacillota</taxon>
        <taxon>Clostridia</taxon>
        <taxon>Eubacteriales</taxon>
        <taxon>Aristaeellaceae</taxon>
        <taxon>Aristaeella</taxon>
    </lineage>
</organism>
<proteinExistence type="predicted"/>
<accession>A0AC61N5W7</accession>
<keyword evidence="1" id="KW-0378">Hydrolase</keyword>